<feature type="compositionally biased region" description="Low complexity" evidence="1">
    <location>
        <begin position="216"/>
        <end position="231"/>
    </location>
</feature>
<organism evidence="2 3">
    <name type="scientific">Vulpes vulpes</name>
    <name type="common">Red fox</name>
    <dbReference type="NCBI Taxonomy" id="9627"/>
    <lineage>
        <taxon>Eukaryota</taxon>
        <taxon>Metazoa</taxon>
        <taxon>Chordata</taxon>
        <taxon>Craniata</taxon>
        <taxon>Vertebrata</taxon>
        <taxon>Euteleostomi</taxon>
        <taxon>Mammalia</taxon>
        <taxon>Eutheria</taxon>
        <taxon>Laurasiatheria</taxon>
        <taxon>Carnivora</taxon>
        <taxon>Caniformia</taxon>
        <taxon>Canidae</taxon>
        <taxon>Vulpes</taxon>
    </lineage>
</organism>
<dbReference type="RefSeq" id="XP_072615917.1">
    <property type="nucleotide sequence ID" value="XM_072759816.1"/>
</dbReference>
<reference evidence="3" key="1">
    <citation type="submission" date="2025-08" db="UniProtKB">
        <authorList>
            <consortium name="RefSeq"/>
        </authorList>
    </citation>
    <scope>IDENTIFICATION</scope>
    <source>
        <tissue evidence="3">Cell line</tissue>
    </source>
</reference>
<protein>
    <recommendedName>
        <fullName evidence="4">Collagen alpha-1(I) chain-like</fullName>
    </recommendedName>
</protein>
<dbReference type="Proteomes" id="UP001652641">
    <property type="component" value="Chromosome 5"/>
</dbReference>
<dbReference type="GeneID" id="140599097"/>
<evidence type="ECO:0008006" key="4">
    <source>
        <dbReference type="Google" id="ProtNLM"/>
    </source>
</evidence>
<evidence type="ECO:0000256" key="1">
    <source>
        <dbReference type="SAM" id="MobiDB-lite"/>
    </source>
</evidence>
<feature type="region of interest" description="Disordered" evidence="1">
    <location>
        <begin position="1"/>
        <end position="241"/>
    </location>
</feature>
<accession>A0ABM5AM96</accession>
<gene>
    <name evidence="3" type="primary">LOC140599097</name>
</gene>
<evidence type="ECO:0000313" key="3">
    <source>
        <dbReference type="RefSeq" id="XP_072615917.1"/>
    </source>
</evidence>
<feature type="compositionally biased region" description="Gly residues" evidence="1">
    <location>
        <begin position="1"/>
        <end position="26"/>
    </location>
</feature>
<evidence type="ECO:0000313" key="2">
    <source>
        <dbReference type="Proteomes" id="UP001652641"/>
    </source>
</evidence>
<feature type="compositionally biased region" description="Gly residues" evidence="1">
    <location>
        <begin position="33"/>
        <end position="66"/>
    </location>
</feature>
<sequence length="241" mass="23376">MPPTAGGRGEGPGARGGGGDAAGGGRLAPAPPGAGGAGRGRPGRAGGEGRGAGGERGGEPGAAGGERAGRGARRRLLGLHRPERLCPRPGPPPPPGRGAVLRPPRPQGSVRLLEHRCARCRAAPPSAGAGGRGAAAPTEPRGPGRGRCGPTRRPEGRSGDSRPAPSPGPLRGCRPGSGGRPAKGKQREQVATGARVSRGVCGGAATLPTAERRSSPRGQPPGAAGAPSGGANCRCRPLAAS</sequence>
<name>A0ABM5AM96_VULVU</name>
<proteinExistence type="predicted"/>
<keyword evidence="2" id="KW-1185">Reference proteome</keyword>